<dbReference type="SMART" id="SM00116">
    <property type="entry name" value="CBS"/>
    <property type="match status" value="2"/>
</dbReference>
<dbReference type="HOGENOM" id="CLU_037408_2_2_5"/>
<evidence type="ECO:0000313" key="12">
    <source>
        <dbReference type="Proteomes" id="UP000004386"/>
    </source>
</evidence>
<comment type="function">
    <text evidence="9">Acts as a magnesium transporter.</text>
</comment>
<dbReference type="InterPro" id="IPR046342">
    <property type="entry name" value="CBS_dom_sf"/>
</dbReference>
<gene>
    <name evidence="11" type="primary">mgtE</name>
    <name evidence="11" type="ORF">OINT_2000389</name>
</gene>
<proteinExistence type="inferred from homology"/>
<feature type="domain" description="CBS" evidence="10">
    <location>
        <begin position="214"/>
        <end position="272"/>
    </location>
</feature>
<organism evidence="11 12">
    <name type="scientific">Brucella intermedia LMG 3301</name>
    <dbReference type="NCBI Taxonomy" id="641118"/>
    <lineage>
        <taxon>Bacteria</taxon>
        <taxon>Pseudomonadati</taxon>
        <taxon>Pseudomonadota</taxon>
        <taxon>Alphaproteobacteria</taxon>
        <taxon>Hyphomicrobiales</taxon>
        <taxon>Brucellaceae</taxon>
        <taxon>Brucella/Ochrobactrum group</taxon>
        <taxon>Brucella</taxon>
    </lineage>
</organism>
<keyword evidence="4 9" id="KW-0812">Transmembrane</keyword>
<protein>
    <recommendedName>
        <fullName evidence="9">Magnesium transporter MgtE</fullName>
    </recommendedName>
</protein>
<keyword evidence="7 9" id="KW-0472">Membrane</keyword>
<dbReference type="CDD" id="cd04606">
    <property type="entry name" value="CBS_pair_Mg_transporter"/>
    <property type="match status" value="1"/>
</dbReference>
<evidence type="ECO:0000256" key="5">
    <source>
        <dbReference type="ARBA" id="ARBA00022842"/>
    </source>
</evidence>
<dbReference type="Gene3D" id="3.10.580.10">
    <property type="entry name" value="CBS-domain"/>
    <property type="match status" value="1"/>
</dbReference>
<dbReference type="GO" id="GO:0046872">
    <property type="term" value="F:metal ion binding"/>
    <property type="evidence" value="ECO:0007669"/>
    <property type="project" value="UniProtKB-KW"/>
</dbReference>
<dbReference type="Gene3D" id="1.10.357.20">
    <property type="entry name" value="SLC41 divalent cation transporters, integral membrane domain"/>
    <property type="match status" value="1"/>
</dbReference>
<keyword evidence="8" id="KW-0129">CBS domain</keyword>
<dbReference type="InterPro" id="IPR038076">
    <property type="entry name" value="MgtE_N_sf"/>
</dbReference>
<comment type="subunit">
    <text evidence="9">Homodimer.</text>
</comment>
<dbReference type="AlphaFoldDB" id="C4WMT6"/>
<dbReference type="NCBIfam" id="TIGR00400">
    <property type="entry name" value="mgtE"/>
    <property type="match status" value="1"/>
</dbReference>
<evidence type="ECO:0000259" key="10">
    <source>
        <dbReference type="PROSITE" id="PS51371"/>
    </source>
</evidence>
<dbReference type="GO" id="GO:0005886">
    <property type="term" value="C:plasma membrane"/>
    <property type="evidence" value="ECO:0007669"/>
    <property type="project" value="UniProtKB-SubCell"/>
</dbReference>
<keyword evidence="9" id="KW-0479">Metal-binding</keyword>
<evidence type="ECO:0000256" key="7">
    <source>
        <dbReference type="ARBA" id="ARBA00023136"/>
    </source>
</evidence>
<dbReference type="SMART" id="SM00924">
    <property type="entry name" value="MgtE_N"/>
    <property type="match status" value="1"/>
</dbReference>
<comment type="subcellular location">
    <subcellularLocation>
        <location evidence="9">Cell membrane</location>
        <topology evidence="9">Multi-pass membrane protein</topology>
    </subcellularLocation>
    <subcellularLocation>
        <location evidence="1">Membrane</location>
        <topology evidence="1">Multi-pass membrane protein</topology>
    </subcellularLocation>
</comment>
<dbReference type="SUPFAM" id="SSF54631">
    <property type="entry name" value="CBS-domain pair"/>
    <property type="match status" value="1"/>
</dbReference>
<sequence>MHGLPLTADRQKGKPMTDNNFFPEVLNVADLPAAAIASRIADMRTGDAVELVNELDADDAVAVIAQLSHEDAIRLLDQPELHRATEIIAMLPPGLASLLLDGMSADRATDVFQELEDDDRAGLFPILAPETKVALKKLMGYPPNTAGSLMTIEFIAVPSNWNVGQTLDYIRKVERTRETVYAIYVVDPASRVLLGVVSLRRLIIRQPDEPILSIARDDEPITISPLASREEVARLFRKHDLLAVPVVDESRHIIGIVTVDDVLDAMTEEASEDAYRFGGMEALDKPYMRIGFGEMLKKRAGWLGILFLGEMLTASAMQHFEAELEKALVLTLFIPLIMSSGGNSGSQATSLIIRALALQEIRLKDWWRVALREIPSGLALGSFLGCIGILRIIAWQTLGIYDYGEHWMLVALTVGMALVAIVTFGSLTGSMLPFILQRLGFDPASASAPFVATLVDVTGLVIYFSVAMVILSGTLL</sequence>
<dbReference type="GO" id="GO:0015095">
    <property type="term" value="F:magnesium ion transmembrane transporter activity"/>
    <property type="evidence" value="ECO:0007669"/>
    <property type="project" value="UniProtKB-UniRule"/>
</dbReference>
<dbReference type="InterPro" id="IPR006667">
    <property type="entry name" value="SLC41_membr_dom"/>
</dbReference>
<feature type="transmembrane region" description="Helical" evidence="9">
    <location>
        <begin position="407"/>
        <end position="436"/>
    </location>
</feature>
<name>C4WMT6_9HYPH</name>
<evidence type="ECO:0000256" key="6">
    <source>
        <dbReference type="ARBA" id="ARBA00022989"/>
    </source>
</evidence>
<dbReference type="PANTHER" id="PTHR43773">
    <property type="entry name" value="MAGNESIUM TRANSPORTER MGTE"/>
    <property type="match status" value="1"/>
</dbReference>
<keyword evidence="5 9" id="KW-0460">Magnesium</keyword>
<dbReference type="PROSITE" id="PS51371">
    <property type="entry name" value="CBS"/>
    <property type="match status" value="1"/>
</dbReference>
<dbReference type="SUPFAM" id="SSF161093">
    <property type="entry name" value="MgtE membrane domain-like"/>
    <property type="match status" value="1"/>
</dbReference>
<feature type="transmembrane region" description="Helical" evidence="9">
    <location>
        <begin position="378"/>
        <end position="401"/>
    </location>
</feature>
<feature type="transmembrane region" description="Helical" evidence="9">
    <location>
        <begin position="448"/>
        <end position="471"/>
    </location>
</feature>
<keyword evidence="3 9" id="KW-0813">Transport</keyword>
<accession>C4WMT6</accession>
<evidence type="ECO:0000256" key="8">
    <source>
        <dbReference type="PROSITE-ProRule" id="PRU00703"/>
    </source>
</evidence>
<evidence type="ECO:0000256" key="1">
    <source>
        <dbReference type="ARBA" id="ARBA00004141"/>
    </source>
</evidence>
<dbReference type="SUPFAM" id="SSF158791">
    <property type="entry name" value="MgtE N-terminal domain-like"/>
    <property type="match status" value="1"/>
</dbReference>
<evidence type="ECO:0000256" key="9">
    <source>
        <dbReference type="RuleBase" id="RU362011"/>
    </source>
</evidence>
<dbReference type="Pfam" id="PF03448">
    <property type="entry name" value="MgtE_N"/>
    <property type="match status" value="1"/>
</dbReference>
<dbReference type="Pfam" id="PF00571">
    <property type="entry name" value="CBS"/>
    <property type="match status" value="2"/>
</dbReference>
<dbReference type="EMBL" id="ACQA01000002">
    <property type="protein sequence ID" value="EEQ93248.1"/>
    <property type="molecule type" value="Genomic_DNA"/>
</dbReference>
<dbReference type="InterPro" id="IPR000644">
    <property type="entry name" value="CBS_dom"/>
</dbReference>
<evidence type="ECO:0000256" key="4">
    <source>
        <dbReference type="ARBA" id="ARBA00022692"/>
    </source>
</evidence>
<evidence type="ECO:0000256" key="2">
    <source>
        <dbReference type="ARBA" id="ARBA00009749"/>
    </source>
</evidence>
<evidence type="ECO:0000256" key="3">
    <source>
        <dbReference type="ARBA" id="ARBA00022448"/>
    </source>
</evidence>
<keyword evidence="6 9" id="KW-1133">Transmembrane helix</keyword>
<dbReference type="InterPro" id="IPR036739">
    <property type="entry name" value="SLC41_membr_dom_sf"/>
</dbReference>
<dbReference type="PANTHER" id="PTHR43773:SF1">
    <property type="entry name" value="MAGNESIUM TRANSPORTER MGTE"/>
    <property type="match status" value="1"/>
</dbReference>
<dbReference type="Proteomes" id="UP000004386">
    <property type="component" value="Unassembled WGS sequence"/>
</dbReference>
<dbReference type="Gene3D" id="1.25.60.10">
    <property type="entry name" value="MgtE N-terminal domain-like"/>
    <property type="match status" value="1"/>
</dbReference>
<reference evidence="11 12" key="1">
    <citation type="submission" date="2009-05" db="EMBL/GenBank/DDBJ databases">
        <authorList>
            <person name="Setubal J.C."/>
            <person name="Boyle S."/>
            <person name="Crasta O.R."/>
            <person name="Gillespie J.J."/>
            <person name="Kenyon R.W."/>
            <person name="Lu J."/>
            <person name="Mane S."/>
            <person name="Nagrani S."/>
            <person name="Shallom J.M."/>
            <person name="Shallom S."/>
            <person name="Shukla M."/>
            <person name="Snyder E.E."/>
            <person name="Sobral B.W."/>
            <person name="Wattam A.R."/>
            <person name="Will R."/>
            <person name="Williams K."/>
            <person name="Yoo H."/>
            <person name="Munk C."/>
            <person name="Tapia R."/>
            <person name="Green L."/>
            <person name="Rogers Y."/>
            <person name="Detter J.C."/>
            <person name="Bruce D."/>
            <person name="Brettin T.S."/>
            <person name="Tsolis R."/>
        </authorList>
    </citation>
    <scope>NUCLEOTIDE SEQUENCE [LARGE SCALE GENOMIC DNA]</scope>
    <source>
        <strain evidence="11 12">LMG 3301</strain>
    </source>
</reference>
<dbReference type="Pfam" id="PF01769">
    <property type="entry name" value="MgtE"/>
    <property type="match status" value="1"/>
</dbReference>
<comment type="similarity">
    <text evidence="2 9">Belongs to the SLC41A transporter family.</text>
</comment>
<keyword evidence="9" id="KW-1003">Cell membrane</keyword>
<dbReference type="InterPro" id="IPR006668">
    <property type="entry name" value="Mg_transptr_MgtE_intracell_dom"/>
</dbReference>
<comment type="caution">
    <text evidence="11">The sequence shown here is derived from an EMBL/GenBank/DDBJ whole genome shotgun (WGS) entry which is preliminary data.</text>
</comment>
<evidence type="ECO:0000313" key="11">
    <source>
        <dbReference type="EMBL" id="EEQ93248.1"/>
    </source>
</evidence>
<comment type="caution">
    <text evidence="9">Lacks conserved residue(s) required for the propagation of feature annotation.</text>
</comment>
<dbReference type="InterPro" id="IPR006669">
    <property type="entry name" value="MgtE_transporter"/>
</dbReference>